<dbReference type="InterPro" id="IPR005151">
    <property type="entry name" value="Tail-specific_protease"/>
</dbReference>
<organism evidence="2 3">
    <name type="scientific">Pseudoalteromonas denitrificans DSM 6059</name>
    <dbReference type="NCBI Taxonomy" id="1123010"/>
    <lineage>
        <taxon>Bacteria</taxon>
        <taxon>Pseudomonadati</taxon>
        <taxon>Pseudomonadota</taxon>
        <taxon>Gammaproteobacteria</taxon>
        <taxon>Alteromonadales</taxon>
        <taxon>Pseudoalteromonadaceae</taxon>
        <taxon>Pseudoalteromonas</taxon>
    </lineage>
</organism>
<dbReference type="SUPFAM" id="SSF52096">
    <property type="entry name" value="ClpP/crotonase"/>
    <property type="match status" value="1"/>
</dbReference>
<dbReference type="PANTHER" id="PTHR32060:SF22">
    <property type="entry name" value="CARBOXYL-TERMINAL-PROCESSING PEPTIDASE 3, CHLOROPLASTIC"/>
    <property type="match status" value="1"/>
</dbReference>
<dbReference type="GO" id="GO:0007165">
    <property type="term" value="P:signal transduction"/>
    <property type="evidence" value="ECO:0007669"/>
    <property type="project" value="TreeGrafter"/>
</dbReference>
<proteinExistence type="predicted"/>
<accession>A0A1I1TJF5</accession>
<dbReference type="GO" id="GO:0008236">
    <property type="term" value="F:serine-type peptidase activity"/>
    <property type="evidence" value="ECO:0007669"/>
    <property type="project" value="InterPro"/>
</dbReference>
<evidence type="ECO:0000313" key="2">
    <source>
        <dbReference type="EMBL" id="SFD58699.1"/>
    </source>
</evidence>
<name>A0A1I1TJF5_9GAMM</name>
<dbReference type="GO" id="GO:0004175">
    <property type="term" value="F:endopeptidase activity"/>
    <property type="evidence" value="ECO:0007669"/>
    <property type="project" value="TreeGrafter"/>
</dbReference>
<dbReference type="InterPro" id="IPR029045">
    <property type="entry name" value="ClpP/crotonase-like_dom_sf"/>
</dbReference>
<keyword evidence="2" id="KW-0645">Protease</keyword>
<dbReference type="GO" id="GO:0006508">
    <property type="term" value="P:proteolysis"/>
    <property type="evidence" value="ECO:0007669"/>
    <property type="project" value="UniProtKB-KW"/>
</dbReference>
<dbReference type="Gene3D" id="3.30.750.44">
    <property type="match status" value="1"/>
</dbReference>
<dbReference type="EMBL" id="FOLO01000070">
    <property type="protein sequence ID" value="SFD58699.1"/>
    <property type="molecule type" value="Genomic_DNA"/>
</dbReference>
<dbReference type="AlphaFoldDB" id="A0A1I1TJF5"/>
<evidence type="ECO:0000259" key="1">
    <source>
        <dbReference type="Pfam" id="PF03572"/>
    </source>
</evidence>
<dbReference type="Gene3D" id="3.90.226.10">
    <property type="entry name" value="2-enoyl-CoA Hydratase, Chain A, domain 1"/>
    <property type="match status" value="1"/>
</dbReference>
<feature type="domain" description="Tail specific protease" evidence="1">
    <location>
        <begin position="225"/>
        <end position="393"/>
    </location>
</feature>
<gene>
    <name evidence="2" type="ORF">SAMN02745724_04911</name>
</gene>
<protein>
    <submittedName>
        <fullName evidence="2">Carboxyl-terminal processing protease</fullName>
    </submittedName>
</protein>
<dbReference type="STRING" id="1123010.SAMN02745724_04911"/>
<sequence length="425" mass="47428">MDIMNNKLVLPLIVTNIFAGGCFVEAKPEFNSKAAWAELNTTVKSQYAYIDRANFDVIALIKEFELRALSAKNKKDFADIAQQFVRHFYDPHLNLGPYDENDFSVSPTGSDLWGLYQNEKFIIEDVKAQAAADSAGIRPGAEIITIDSLPVRAAVESVFGKSFEKLNTAQINYGLNVSLGGKRHKTRMLELKINNSTQSFNLAPSYQSINDLNNGPTLSYKKLNDIGYIRFNNALGNMKTVEAFKHALTELVDTKSLIIDLRNTPSGGNTGVAEPILGHFVKTKTPYQQYQVQEENTSYRNAQMQQAYVEPTKPHYNKPIVVLAGRWTGSMGEGMTIGFDAIGAKTVIGSEMADLLGGIKTVQLTHSNTWLEVGFERLFHMNNTYREDFVPHIKVTPADTGINGKDPALLMAQKYIKNNQHTWKF</sequence>
<reference evidence="2 3" key="1">
    <citation type="submission" date="2016-10" db="EMBL/GenBank/DDBJ databases">
        <authorList>
            <person name="de Groot N.N."/>
        </authorList>
    </citation>
    <scope>NUCLEOTIDE SEQUENCE [LARGE SCALE GENOMIC DNA]</scope>
    <source>
        <strain evidence="2 3">DSM 6059</strain>
    </source>
</reference>
<dbReference type="GO" id="GO:0030288">
    <property type="term" value="C:outer membrane-bounded periplasmic space"/>
    <property type="evidence" value="ECO:0007669"/>
    <property type="project" value="TreeGrafter"/>
</dbReference>
<keyword evidence="3" id="KW-1185">Reference proteome</keyword>
<dbReference type="Pfam" id="PF03572">
    <property type="entry name" value="Peptidase_S41"/>
    <property type="match status" value="1"/>
</dbReference>
<keyword evidence="2" id="KW-0378">Hydrolase</keyword>
<dbReference type="OrthoDB" id="9812068at2"/>
<dbReference type="Proteomes" id="UP000198862">
    <property type="component" value="Unassembled WGS sequence"/>
</dbReference>
<dbReference type="PROSITE" id="PS51257">
    <property type="entry name" value="PROKAR_LIPOPROTEIN"/>
    <property type="match status" value="1"/>
</dbReference>
<dbReference type="PANTHER" id="PTHR32060">
    <property type="entry name" value="TAIL-SPECIFIC PROTEASE"/>
    <property type="match status" value="1"/>
</dbReference>
<evidence type="ECO:0000313" key="3">
    <source>
        <dbReference type="Proteomes" id="UP000198862"/>
    </source>
</evidence>